<evidence type="ECO:0000256" key="1">
    <source>
        <dbReference type="ARBA" id="ARBA00007658"/>
    </source>
</evidence>
<dbReference type="AlphaFoldDB" id="A0A1L7X9K3"/>
<gene>
    <name evidence="3" type="ORF">PAC_11598</name>
</gene>
<dbReference type="SUPFAM" id="SSF48225">
    <property type="entry name" value="Seven-hairpin glycosidases"/>
    <property type="match status" value="1"/>
</dbReference>
<feature type="signal peptide" evidence="2">
    <location>
        <begin position="1"/>
        <end position="17"/>
    </location>
</feature>
<dbReference type="GO" id="GO:0005975">
    <property type="term" value="P:carbohydrate metabolic process"/>
    <property type="evidence" value="ECO:0007669"/>
    <property type="project" value="InterPro"/>
</dbReference>
<dbReference type="OrthoDB" id="8118055at2759"/>
<keyword evidence="2" id="KW-0732">Signal</keyword>
<dbReference type="GO" id="GO:0036503">
    <property type="term" value="P:ERAD pathway"/>
    <property type="evidence" value="ECO:0007669"/>
    <property type="project" value="UniProtKB-ARBA"/>
</dbReference>
<keyword evidence="4" id="KW-1185">Reference proteome</keyword>
<dbReference type="InterPro" id="IPR012341">
    <property type="entry name" value="6hp_glycosidase-like_sf"/>
</dbReference>
<reference evidence="3 4" key="1">
    <citation type="submission" date="2016-03" db="EMBL/GenBank/DDBJ databases">
        <authorList>
            <person name="Ploux O."/>
        </authorList>
    </citation>
    <scope>NUCLEOTIDE SEQUENCE [LARGE SCALE GENOMIC DNA]</scope>
    <source>
        <strain evidence="3 4">UAMH 11012</strain>
    </source>
</reference>
<organism evidence="3 4">
    <name type="scientific">Phialocephala subalpina</name>
    <dbReference type="NCBI Taxonomy" id="576137"/>
    <lineage>
        <taxon>Eukaryota</taxon>
        <taxon>Fungi</taxon>
        <taxon>Dikarya</taxon>
        <taxon>Ascomycota</taxon>
        <taxon>Pezizomycotina</taxon>
        <taxon>Leotiomycetes</taxon>
        <taxon>Helotiales</taxon>
        <taxon>Mollisiaceae</taxon>
        <taxon>Phialocephala</taxon>
        <taxon>Phialocephala fortinii species complex</taxon>
    </lineage>
</organism>
<protein>
    <submittedName>
        <fullName evidence="3">Uncharacterized protein</fullName>
    </submittedName>
</protein>
<evidence type="ECO:0000313" key="4">
    <source>
        <dbReference type="Proteomes" id="UP000184330"/>
    </source>
</evidence>
<dbReference type="InterPro" id="IPR036026">
    <property type="entry name" value="Seven-hairpin_glycosidases"/>
</dbReference>
<dbReference type="Gene3D" id="1.50.10.10">
    <property type="match status" value="2"/>
</dbReference>
<dbReference type="UniPathway" id="UPA00378"/>
<evidence type="ECO:0000313" key="3">
    <source>
        <dbReference type="EMBL" id="CZR61701.1"/>
    </source>
</evidence>
<accession>A0A1L7X9K3</accession>
<feature type="chain" id="PRO_5013199671" evidence="2">
    <location>
        <begin position="18"/>
        <end position="313"/>
    </location>
</feature>
<dbReference type="InterPro" id="IPR001382">
    <property type="entry name" value="Glyco_hydro_47"/>
</dbReference>
<name>A0A1L7X9K3_9HELO</name>
<dbReference type="EMBL" id="FJOG01000019">
    <property type="protein sequence ID" value="CZR61701.1"/>
    <property type="molecule type" value="Genomic_DNA"/>
</dbReference>
<dbReference type="Pfam" id="PF01532">
    <property type="entry name" value="Glyco_hydro_47"/>
    <property type="match status" value="1"/>
</dbReference>
<dbReference type="STRING" id="576137.A0A1L7X9K3"/>
<dbReference type="GO" id="GO:0016020">
    <property type="term" value="C:membrane"/>
    <property type="evidence" value="ECO:0007669"/>
    <property type="project" value="InterPro"/>
</dbReference>
<evidence type="ECO:0000256" key="2">
    <source>
        <dbReference type="SAM" id="SignalP"/>
    </source>
</evidence>
<sequence>MKFVLLTTYWAIFITYAAPTDTGCKQIQYQFPKGSGNAERAEAVADAYRRVYSDYAGHSTILKPCLDTPSGVPAQYTNVTSKQPADGFPYTSPNQAPFDGQSHRSLNTAVVGTLVLEYYRLSDLTGDTLFKKLADKAEQHLIHPNPAPKYPGLYLIKTHIYGPREDNNAEYAKFRTVAADSSAERIAVSPYDFPNLKFLSNMDTLGNLKYSMDDYVGCQVHSKENTLMRERHALQVGASLHGGAYLCRLDLKDLGVVLTDSYHQAYNTTVTGLGPRPWESNMAGNPADDNNTEIRAYAAKNGYFIPPESFANI</sequence>
<dbReference type="GO" id="GO:0005509">
    <property type="term" value="F:calcium ion binding"/>
    <property type="evidence" value="ECO:0007669"/>
    <property type="project" value="InterPro"/>
</dbReference>
<comment type="similarity">
    <text evidence="1">Belongs to the glycosyl hydrolase 47 family.</text>
</comment>
<proteinExistence type="inferred from homology"/>
<dbReference type="GO" id="GO:0004571">
    <property type="term" value="F:mannosyl-oligosaccharide 1,2-alpha-mannosidase activity"/>
    <property type="evidence" value="ECO:0007669"/>
    <property type="project" value="InterPro"/>
</dbReference>
<dbReference type="Proteomes" id="UP000184330">
    <property type="component" value="Unassembled WGS sequence"/>
</dbReference>